<name>A0A5B7DK40_PORTR</name>
<dbReference type="EMBL" id="VSRR010000977">
    <property type="protein sequence ID" value="MPC21454.1"/>
    <property type="molecule type" value="Genomic_DNA"/>
</dbReference>
<dbReference type="AlphaFoldDB" id="A0A5B7DK40"/>
<reference evidence="1 2" key="1">
    <citation type="submission" date="2019-05" db="EMBL/GenBank/DDBJ databases">
        <title>Another draft genome of Portunus trituberculatus and its Hox gene families provides insights of decapod evolution.</title>
        <authorList>
            <person name="Jeong J.-H."/>
            <person name="Song I."/>
            <person name="Kim S."/>
            <person name="Choi T."/>
            <person name="Kim D."/>
            <person name="Ryu S."/>
            <person name="Kim W."/>
        </authorList>
    </citation>
    <scope>NUCLEOTIDE SEQUENCE [LARGE SCALE GENOMIC DNA]</scope>
    <source>
        <tissue evidence="1">Muscle</tissue>
    </source>
</reference>
<proteinExistence type="predicted"/>
<evidence type="ECO:0000313" key="1">
    <source>
        <dbReference type="EMBL" id="MPC21454.1"/>
    </source>
</evidence>
<sequence length="140" mass="15805">MMRKTSESRNTLDRELCEPNRKLLKLCTPNFHYSIMATRQHSVVVKPHKTGDLCLRMGICRNPEYYSDDSSNTTGREGGGRGQGAFVCNYVSGRLAIRAMRWWRDSDQLLRRCECSGVVPKLTTPSSLSMRATTVPDTTS</sequence>
<comment type="caution">
    <text evidence="1">The sequence shown here is derived from an EMBL/GenBank/DDBJ whole genome shotgun (WGS) entry which is preliminary data.</text>
</comment>
<gene>
    <name evidence="1" type="ORF">E2C01_014439</name>
</gene>
<keyword evidence="2" id="KW-1185">Reference proteome</keyword>
<dbReference type="Proteomes" id="UP000324222">
    <property type="component" value="Unassembled WGS sequence"/>
</dbReference>
<organism evidence="1 2">
    <name type="scientific">Portunus trituberculatus</name>
    <name type="common">Swimming crab</name>
    <name type="synonym">Neptunus trituberculatus</name>
    <dbReference type="NCBI Taxonomy" id="210409"/>
    <lineage>
        <taxon>Eukaryota</taxon>
        <taxon>Metazoa</taxon>
        <taxon>Ecdysozoa</taxon>
        <taxon>Arthropoda</taxon>
        <taxon>Crustacea</taxon>
        <taxon>Multicrustacea</taxon>
        <taxon>Malacostraca</taxon>
        <taxon>Eumalacostraca</taxon>
        <taxon>Eucarida</taxon>
        <taxon>Decapoda</taxon>
        <taxon>Pleocyemata</taxon>
        <taxon>Brachyura</taxon>
        <taxon>Eubrachyura</taxon>
        <taxon>Portunoidea</taxon>
        <taxon>Portunidae</taxon>
        <taxon>Portuninae</taxon>
        <taxon>Portunus</taxon>
    </lineage>
</organism>
<accession>A0A5B7DK40</accession>
<protein>
    <submittedName>
        <fullName evidence="1">Uncharacterized protein</fullName>
    </submittedName>
</protein>
<evidence type="ECO:0000313" key="2">
    <source>
        <dbReference type="Proteomes" id="UP000324222"/>
    </source>
</evidence>